<dbReference type="Pfam" id="PF00386">
    <property type="entry name" value="C1q"/>
    <property type="match status" value="1"/>
</dbReference>
<evidence type="ECO:0000256" key="3">
    <source>
        <dbReference type="ARBA" id="ARBA00022729"/>
    </source>
</evidence>
<dbReference type="KEGG" id="cvn:111104395"/>
<dbReference type="InterPro" id="IPR050822">
    <property type="entry name" value="Cerebellin_Synaptic_Org"/>
</dbReference>
<evidence type="ECO:0000256" key="5">
    <source>
        <dbReference type="SAM" id="SignalP"/>
    </source>
</evidence>
<keyword evidence="3 5" id="KW-0732">Signal</keyword>
<evidence type="ECO:0000259" key="6">
    <source>
        <dbReference type="PROSITE" id="PS50871"/>
    </source>
</evidence>
<dbReference type="PROSITE" id="PS50871">
    <property type="entry name" value="C1Q"/>
    <property type="match status" value="1"/>
</dbReference>
<dbReference type="SMART" id="SM00110">
    <property type="entry name" value="C1Q"/>
    <property type="match status" value="1"/>
</dbReference>
<evidence type="ECO:0000256" key="2">
    <source>
        <dbReference type="ARBA" id="ARBA00022525"/>
    </source>
</evidence>
<dbReference type="SUPFAM" id="SSF49842">
    <property type="entry name" value="TNF-like"/>
    <property type="match status" value="1"/>
</dbReference>
<dbReference type="PANTHER" id="PTHR22923">
    <property type="entry name" value="CEREBELLIN-RELATED"/>
    <property type="match status" value="1"/>
</dbReference>
<dbReference type="OrthoDB" id="10414945at2759"/>
<evidence type="ECO:0000256" key="1">
    <source>
        <dbReference type="ARBA" id="ARBA00004613"/>
    </source>
</evidence>
<dbReference type="PANTHER" id="PTHR22923:SF116">
    <property type="entry name" value="C1Q DOMAIN-CONTAINING PROTEIN"/>
    <property type="match status" value="1"/>
</dbReference>
<accession>A0A8B8ARD4</accession>
<name>A0A8B8ARD4_CRAVI</name>
<dbReference type="AlphaFoldDB" id="A0A8B8ARD4"/>
<dbReference type="RefSeq" id="XP_022294022.1">
    <property type="nucleotide sequence ID" value="XM_022438314.1"/>
</dbReference>
<dbReference type="Gene3D" id="2.60.120.40">
    <property type="match status" value="1"/>
</dbReference>
<protein>
    <submittedName>
        <fullName evidence="8">Uncharacterized protein LOC111104395 isoform X1</fullName>
    </submittedName>
</protein>
<comment type="subcellular location">
    <subcellularLocation>
        <location evidence="1">Secreted</location>
    </subcellularLocation>
</comment>
<dbReference type="PRINTS" id="PR00007">
    <property type="entry name" value="COMPLEMNTC1Q"/>
</dbReference>
<evidence type="ECO:0000313" key="7">
    <source>
        <dbReference type="Proteomes" id="UP000694844"/>
    </source>
</evidence>
<dbReference type="GO" id="GO:0005576">
    <property type="term" value="C:extracellular region"/>
    <property type="evidence" value="ECO:0007669"/>
    <property type="project" value="UniProtKB-SubCell"/>
</dbReference>
<organism evidence="7 8">
    <name type="scientific">Crassostrea virginica</name>
    <name type="common">Eastern oyster</name>
    <dbReference type="NCBI Taxonomy" id="6565"/>
    <lineage>
        <taxon>Eukaryota</taxon>
        <taxon>Metazoa</taxon>
        <taxon>Spiralia</taxon>
        <taxon>Lophotrochozoa</taxon>
        <taxon>Mollusca</taxon>
        <taxon>Bivalvia</taxon>
        <taxon>Autobranchia</taxon>
        <taxon>Pteriomorphia</taxon>
        <taxon>Ostreida</taxon>
        <taxon>Ostreoidea</taxon>
        <taxon>Ostreidae</taxon>
        <taxon>Crassostrea</taxon>
    </lineage>
</organism>
<feature type="coiled-coil region" evidence="4">
    <location>
        <begin position="47"/>
        <end position="74"/>
    </location>
</feature>
<gene>
    <name evidence="8" type="primary">LOC111104395</name>
</gene>
<dbReference type="InterPro" id="IPR008983">
    <property type="entry name" value="Tumour_necrosis_fac-like_dom"/>
</dbReference>
<feature type="domain" description="C1q" evidence="6">
    <location>
        <begin position="138"/>
        <end position="269"/>
    </location>
</feature>
<evidence type="ECO:0000256" key="4">
    <source>
        <dbReference type="SAM" id="Coils"/>
    </source>
</evidence>
<feature type="signal peptide" evidence="5">
    <location>
        <begin position="1"/>
        <end position="21"/>
    </location>
</feature>
<keyword evidence="4" id="KW-0175">Coiled coil</keyword>
<keyword evidence="2" id="KW-0964">Secreted</keyword>
<dbReference type="InterPro" id="IPR001073">
    <property type="entry name" value="C1q_dom"/>
</dbReference>
<reference evidence="8" key="1">
    <citation type="submission" date="2025-08" db="UniProtKB">
        <authorList>
            <consortium name="RefSeq"/>
        </authorList>
    </citation>
    <scope>IDENTIFICATION</scope>
    <source>
        <tissue evidence="8">Whole sample</tissue>
    </source>
</reference>
<proteinExistence type="predicted"/>
<evidence type="ECO:0000313" key="8">
    <source>
        <dbReference type="RefSeq" id="XP_022294022.1"/>
    </source>
</evidence>
<feature type="chain" id="PRO_5034510292" evidence="5">
    <location>
        <begin position="22"/>
        <end position="269"/>
    </location>
</feature>
<sequence length="269" mass="29039">MHTTAFIAMAAVLGLMDTVYMYTDTGNNSENSSSGPSSNTTVLNNLLAREIVQRQILENKVVTLERQIQALVSDVAKSKSVCATLQRDVQGISLRQTNMATSLQTITQRVDSENVNIKESIQHLSNIATSLQSNSGRAAVSPVAFLTRMSTTSSPSQMEPTLRFDSTEFNLGQGYDSTSGIFQAPVGGVYSFQTTIFVQSGQYEGYISKNGVPEAYLSVRGGPYQVSDSQSLTLSLNPGDQVWVVQRDTPGPRLTPGKSLFSGHLILAV</sequence>
<dbReference type="Proteomes" id="UP000694844">
    <property type="component" value="Chromosome 7"/>
</dbReference>
<keyword evidence="7" id="KW-1185">Reference proteome</keyword>
<dbReference type="GeneID" id="111104395"/>